<keyword evidence="1" id="KW-0489">Methyltransferase</keyword>
<organism evidence="1 2">
    <name type="scientific">Antarcticirhabdus aurantiaca</name>
    <dbReference type="NCBI Taxonomy" id="2606717"/>
    <lineage>
        <taxon>Bacteria</taxon>
        <taxon>Pseudomonadati</taxon>
        <taxon>Pseudomonadota</taxon>
        <taxon>Alphaproteobacteria</taxon>
        <taxon>Hyphomicrobiales</taxon>
        <taxon>Aurantimonadaceae</taxon>
        <taxon>Antarcticirhabdus</taxon>
    </lineage>
</organism>
<accession>A0ACD4NRX5</accession>
<reference evidence="1" key="1">
    <citation type="submission" date="2022-11" db="EMBL/GenBank/DDBJ databases">
        <title>beta-Carotene-producing bacterium, Jeongeuplla avenae sp. nov., alleviates the salt stress of Arabidopsis seedlings.</title>
        <authorList>
            <person name="Jiang L."/>
            <person name="Lee J."/>
        </authorList>
    </citation>
    <scope>NUCLEOTIDE SEQUENCE</scope>
    <source>
        <strain evidence="1">DY_R2A_6</strain>
    </source>
</reference>
<dbReference type="EMBL" id="CP113520">
    <property type="protein sequence ID" value="WAJ29640.1"/>
    <property type="molecule type" value="Genomic_DNA"/>
</dbReference>
<protein>
    <submittedName>
        <fullName evidence="1">Methyltransferase</fullName>
    </submittedName>
</protein>
<evidence type="ECO:0000313" key="2">
    <source>
        <dbReference type="Proteomes" id="UP001163223"/>
    </source>
</evidence>
<keyword evidence="2" id="KW-1185">Reference proteome</keyword>
<sequence>MTNNDFPPPARSAVYGAPPPDLVEVPDGAAQLSPLCPGALAIESLPDAALGEIAVAAPAGSVERRYVLAQALRALAPGGTLTASAPNDKGGQRVKRELEGFGCAVAERFKARQRICTVERPAAPAGLAEAIAAGAPVDVEAMGLRSQPGIFSWNRIDPGTALLLAHLPPLAGQGADLGAGLGILAKAVLGSVRVEELTLVEIDRRAVEASRANVPDPRARFLWADARDAKLSELDFVVTNPPFHADGIEDRGLGQAFVAVAARMLRRSGRLVLVANRHMPYEEGLRAAFAAVKVLADEGGYKVMEARK</sequence>
<name>A0ACD4NRX5_9HYPH</name>
<keyword evidence="1" id="KW-0808">Transferase</keyword>
<dbReference type="Proteomes" id="UP001163223">
    <property type="component" value="Chromosome"/>
</dbReference>
<gene>
    <name evidence="1" type="ORF">OXU80_05255</name>
</gene>
<proteinExistence type="predicted"/>
<evidence type="ECO:0000313" key="1">
    <source>
        <dbReference type="EMBL" id="WAJ29640.1"/>
    </source>
</evidence>